<protein>
    <submittedName>
        <fullName evidence="1 2">Cytochrome P450</fullName>
    </submittedName>
</protein>
<keyword evidence="3" id="KW-1185">Reference proteome</keyword>
<dbReference type="VEuPathDB" id="VectorBase:ASIC006595"/>
<reference evidence="2" key="2">
    <citation type="submission" date="2020-05" db="UniProtKB">
        <authorList>
            <consortium name="EnsemblMetazoa"/>
        </authorList>
    </citation>
    <scope>IDENTIFICATION</scope>
</reference>
<evidence type="ECO:0000313" key="1">
    <source>
        <dbReference type="EMBL" id="KFB39246.1"/>
    </source>
</evidence>
<accession>A0A084VMQ2</accession>
<evidence type="ECO:0000313" key="2">
    <source>
        <dbReference type="EnsemblMetazoa" id="ASIC006595-PA"/>
    </source>
</evidence>
<evidence type="ECO:0000313" key="3">
    <source>
        <dbReference type="Proteomes" id="UP000030765"/>
    </source>
</evidence>
<dbReference type="EMBL" id="ATLV01014616">
    <property type="status" value="NOT_ANNOTATED_CDS"/>
    <property type="molecule type" value="Genomic_DNA"/>
</dbReference>
<gene>
    <name evidence="1" type="ORF">ZHAS_00006595</name>
</gene>
<dbReference type="Proteomes" id="UP000030765">
    <property type="component" value="Unassembled WGS sequence"/>
</dbReference>
<organism evidence="1">
    <name type="scientific">Anopheles sinensis</name>
    <name type="common">Mosquito</name>
    <dbReference type="NCBI Taxonomy" id="74873"/>
    <lineage>
        <taxon>Eukaryota</taxon>
        <taxon>Metazoa</taxon>
        <taxon>Ecdysozoa</taxon>
        <taxon>Arthropoda</taxon>
        <taxon>Hexapoda</taxon>
        <taxon>Insecta</taxon>
        <taxon>Pterygota</taxon>
        <taxon>Neoptera</taxon>
        <taxon>Endopterygota</taxon>
        <taxon>Diptera</taxon>
        <taxon>Nematocera</taxon>
        <taxon>Culicoidea</taxon>
        <taxon>Culicidae</taxon>
        <taxon>Anophelinae</taxon>
        <taxon>Anopheles</taxon>
    </lineage>
</organism>
<dbReference type="EnsemblMetazoa" id="ASIC006595-RA">
    <property type="protein sequence ID" value="ASIC006595-PA"/>
    <property type="gene ID" value="ASIC006595"/>
</dbReference>
<proteinExistence type="predicted"/>
<name>A0A084VMQ2_ANOSI</name>
<dbReference type="AlphaFoldDB" id="A0A084VMQ2"/>
<dbReference type="EMBL" id="KE524975">
    <property type="protein sequence ID" value="KFB39246.1"/>
    <property type="molecule type" value="Genomic_DNA"/>
</dbReference>
<sequence length="88" mass="9138">MLSAETISVVLLSGPPAESPCQTSLKLASCRLWASCEEDGSSYRGRSIDWTGCIDAAGVEGGLGECVVADKSKPNEAKSNETAAYVVL</sequence>
<reference evidence="1 3" key="1">
    <citation type="journal article" date="2014" name="BMC Genomics">
        <title>Genome sequence of Anopheles sinensis provides insight into genetics basis of mosquito competence for malaria parasites.</title>
        <authorList>
            <person name="Zhou D."/>
            <person name="Zhang D."/>
            <person name="Ding G."/>
            <person name="Shi L."/>
            <person name="Hou Q."/>
            <person name="Ye Y."/>
            <person name="Xu Y."/>
            <person name="Zhou H."/>
            <person name="Xiong C."/>
            <person name="Li S."/>
            <person name="Yu J."/>
            <person name="Hong S."/>
            <person name="Yu X."/>
            <person name="Zou P."/>
            <person name="Chen C."/>
            <person name="Chang X."/>
            <person name="Wang W."/>
            <person name="Lv Y."/>
            <person name="Sun Y."/>
            <person name="Ma L."/>
            <person name="Shen B."/>
            <person name="Zhu C."/>
        </authorList>
    </citation>
    <scope>NUCLEOTIDE SEQUENCE [LARGE SCALE GENOMIC DNA]</scope>
</reference>